<name>A0ABW0R4D1_9BACL</name>
<dbReference type="EMBL" id="JBHSNC010000044">
    <property type="protein sequence ID" value="MFC5530652.1"/>
    <property type="molecule type" value="Genomic_DNA"/>
</dbReference>
<evidence type="ECO:0008006" key="3">
    <source>
        <dbReference type="Google" id="ProtNLM"/>
    </source>
</evidence>
<sequence>MAKRIGLALSVFLLLGLTGCQNGFLGIFGCSNDDIEWEDALKLNDISYYRYYDNNENTATVTDSQLGEKIGKIRYAFNNNSCSNYKLKNGEAFYLAKGTPIYELRGYKSNFRVVADHAVYEVGKNPHARTLGDLWDIQGRVTRVTLQSGIDDSPLGEFTPTATSSLIDQLLPLSYVGFEAVYPKIKQHPTGGVLLRIHLQDGTSFRADYHSKANAFLDGAFATEAIQELILTEQSHIEAAAGL</sequence>
<evidence type="ECO:0000313" key="1">
    <source>
        <dbReference type="EMBL" id="MFC5530652.1"/>
    </source>
</evidence>
<dbReference type="RefSeq" id="WP_378112598.1">
    <property type="nucleotide sequence ID" value="NZ_JBHSNC010000044.1"/>
</dbReference>
<comment type="caution">
    <text evidence="1">The sequence shown here is derived from an EMBL/GenBank/DDBJ whole genome shotgun (WGS) entry which is preliminary data.</text>
</comment>
<proteinExistence type="predicted"/>
<gene>
    <name evidence="1" type="ORF">ACFPQ4_14540</name>
</gene>
<dbReference type="Proteomes" id="UP001596108">
    <property type="component" value="Unassembled WGS sequence"/>
</dbReference>
<protein>
    <recommendedName>
        <fullName evidence="3">Lipoprotein</fullName>
    </recommendedName>
</protein>
<dbReference type="PROSITE" id="PS51257">
    <property type="entry name" value="PROKAR_LIPOPROTEIN"/>
    <property type="match status" value="1"/>
</dbReference>
<evidence type="ECO:0000313" key="2">
    <source>
        <dbReference type="Proteomes" id="UP001596108"/>
    </source>
</evidence>
<keyword evidence="2" id="KW-1185">Reference proteome</keyword>
<reference evidence="2" key="1">
    <citation type="journal article" date="2019" name="Int. J. Syst. Evol. Microbiol.">
        <title>The Global Catalogue of Microorganisms (GCM) 10K type strain sequencing project: providing services to taxonomists for standard genome sequencing and annotation.</title>
        <authorList>
            <consortium name="The Broad Institute Genomics Platform"/>
            <consortium name="The Broad Institute Genome Sequencing Center for Infectious Disease"/>
            <person name="Wu L."/>
            <person name="Ma J."/>
        </authorList>
    </citation>
    <scope>NUCLEOTIDE SEQUENCE [LARGE SCALE GENOMIC DNA]</scope>
    <source>
        <strain evidence="2">CGMCC 1.18578</strain>
    </source>
</reference>
<organism evidence="1 2">
    <name type="scientific">Cohnella yongneupensis</name>
    <dbReference type="NCBI Taxonomy" id="425006"/>
    <lineage>
        <taxon>Bacteria</taxon>
        <taxon>Bacillati</taxon>
        <taxon>Bacillota</taxon>
        <taxon>Bacilli</taxon>
        <taxon>Bacillales</taxon>
        <taxon>Paenibacillaceae</taxon>
        <taxon>Cohnella</taxon>
    </lineage>
</organism>
<accession>A0ABW0R4D1</accession>